<dbReference type="Proteomes" id="UP000294003">
    <property type="component" value="Unassembled WGS sequence"/>
</dbReference>
<feature type="region of interest" description="Disordered" evidence="1">
    <location>
        <begin position="72"/>
        <end position="130"/>
    </location>
</feature>
<protein>
    <submittedName>
        <fullName evidence="2">Uncharacterized protein</fullName>
    </submittedName>
</protein>
<evidence type="ECO:0000313" key="2">
    <source>
        <dbReference type="EMBL" id="RYO89014.1"/>
    </source>
</evidence>
<reference evidence="2 3" key="1">
    <citation type="submission" date="2018-06" db="EMBL/GenBank/DDBJ databases">
        <title>Complete Genomes of Monosporascus.</title>
        <authorList>
            <person name="Robinson A.J."/>
            <person name="Natvig D.O."/>
        </authorList>
    </citation>
    <scope>NUCLEOTIDE SEQUENCE [LARGE SCALE GENOMIC DNA]</scope>
    <source>
        <strain evidence="2 3">CBS 609.92</strain>
    </source>
</reference>
<accession>A0ABY0HDK1</accession>
<evidence type="ECO:0000256" key="1">
    <source>
        <dbReference type="SAM" id="MobiDB-lite"/>
    </source>
</evidence>
<keyword evidence="3" id="KW-1185">Reference proteome</keyword>
<dbReference type="EMBL" id="QJNS01000078">
    <property type="protein sequence ID" value="RYO89014.1"/>
    <property type="molecule type" value="Genomic_DNA"/>
</dbReference>
<comment type="caution">
    <text evidence="2">The sequence shown here is derived from an EMBL/GenBank/DDBJ whole genome shotgun (WGS) entry which is preliminary data.</text>
</comment>
<organism evidence="2 3">
    <name type="scientific">Monosporascus cannonballus</name>
    <dbReference type="NCBI Taxonomy" id="155416"/>
    <lineage>
        <taxon>Eukaryota</taxon>
        <taxon>Fungi</taxon>
        <taxon>Dikarya</taxon>
        <taxon>Ascomycota</taxon>
        <taxon>Pezizomycotina</taxon>
        <taxon>Sordariomycetes</taxon>
        <taxon>Xylariomycetidae</taxon>
        <taxon>Xylariales</taxon>
        <taxon>Xylariales incertae sedis</taxon>
        <taxon>Monosporascus</taxon>
    </lineage>
</organism>
<sequence>MQNDRDYGVPLLQPLNAHQLEYRGVNSRTPTIEFAMITGIKVTPKAAEAWTEERRKEVNEQARAKYAAKSYTEAQLKRSKEQQRASYAARKAAGLATTPRTDEQRKRAAELERASTLFQNKGRQASYVAS</sequence>
<proteinExistence type="predicted"/>
<gene>
    <name evidence="2" type="ORF">DL762_003444</name>
</gene>
<evidence type="ECO:0000313" key="3">
    <source>
        <dbReference type="Proteomes" id="UP000294003"/>
    </source>
</evidence>
<feature type="compositionally biased region" description="Basic and acidic residues" evidence="1">
    <location>
        <begin position="100"/>
        <end position="113"/>
    </location>
</feature>
<feature type="compositionally biased region" description="Polar residues" evidence="1">
    <location>
        <begin position="116"/>
        <end position="130"/>
    </location>
</feature>
<name>A0ABY0HDK1_9PEZI</name>